<comment type="catalytic activity">
    <reaction evidence="5">
        <text>a (3S)-3-hydroxyacyl-CoA = a (2E)-enoyl-CoA + H2O</text>
        <dbReference type="Rhea" id="RHEA:16105"/>
        <dbReference type="ChEBI" id="CHEBI:15377"/>
        <dbReference type="ChEBI" id="CHEBI:57318"/>
        <dbReference type="ChEBI" id="CHEBI:58856"/>
        <dbReference type="EC" id="4.2.1.17"/>
    </reaction>
</comment>
<reference evidence="9 10" key="1">
    <citation type="submission" date="2020-04" db="EMBL/GenBank/DDBJ databases">
        <title>MicrobeNet Type strains.</title>
        <authorList>
            <person name="Nicholson A.C."/>
        </authorList>
    </citation>
    <scope>NUCLEOTIDE SEQUENCE [LARGE SCALE GENOMIC DNA]</scope>
    <source>
        <strain evidence="9 10">DSM 45078</strain>
    </source>
</reference>
<dbReference type="PROSITE" id="PS00166">
    <property type="entry name" value="ENOYL_COA_HYDRATASE"/>
    <property type="match status" value="1"/>
</dbReference>
<dbReference type="GO" id="GO:0006635">
    <property type="term" value="P:fatty acid beta-oxidation"/>
    <property type="evidence" value="ECO:0007669"/>
    <property type="project" value="TreeGrafter"/>
</dbReference>
<dbReference type="InterPro" id="IPR014748">
    <property type="entry name" value="Enoyl-CoA_hydra_C"/>
</dbReference>
<evidence type="ECO:0000256" key="4">
    <source>
        <dbReference type="ARBA" id="ARBA00023239"/>
    </source>
</evidence>
<evidence type="ECO:0000256" key="5">
    <source>
        <dbReference type="ARBA" id="ARBA00023709"/>
    </source>
</evidence>
<evidence type="ECO:0000256" key="7">
    <source>
        <dbReference type="RuleBase" id="RU003707"/>
    </source>
</evidence>
<dbReference type="EMBL" id="JAAXOO010000007">
    <property type="protein sequence ID" value="NKY36421.1"/>
    <property type="molecule type" value="Genomic_DNA"/>
</dbReference>
<protein>
    <submittedName>
        <fullName evidence="9">Crotonase/enoyl-CoA hydratase family protein</fullName>
    </submittedName>
</protein>
<dbReference type="Gene3D" id="3.90.226.10">
    <property type="entry name" value="2-enoyl-CoA Hydratase, Chain A, domain 1"/>
    <property type="match status" value="1"/>
</dbReference>
<comment type="caution">
    <text evidence="9">The sequence shown here is derived from an EMBL/GenBank/DDBJ whole genome shotgun (WGS) entry which is preliminary data.</text>
</comment>
<dbReference type="Gene3D" id="1.10.12.10">
    <property type="entry name" value="Lyase 2-enoyl-coa Hydratase, Chain A, domain 2"/>
    <property type="match status" value="1"/>
</dbReference>
<sequence>MCSTDAFRSQVRALEHAVDALLDIDLGSVAAAELADALPRIAARTRNLTGYTARVNFQYENRQATGAHPPTGTELPFPPEDTATPTRSPAGEPTAAGRRRPRSGIVAGDNRSIVARGATVTAPLRVQRTGDIVVWTIDNPEQRNPISDEATIEALEAAVGEANRDHSLRVAILTGAGTAFSAGGNVKHMRDKAGMFGGTPAELRQGYRHGIQRIPKALYHCEIPTIAAVNGPAIGAGCDLALMCDMRIAATTATFAESFVRLGLIPGDGGAWLLPRAVGMARASQLAFTGAAIDAATALDWGMVNEVVEPDRLMEAAHCLAADIAVNPPHALRMTKRLLREGQHQSLETLLELSAAMQAITHHTADHDEAVAAMLERRTPGFTGNRRSP</sequence>
<comment type="function">
    <text evidence="1">Could possibly oxidize fatty acids using specific components.</text>
</comment>
<accession>A0A846XJC6</accession>
<comment type="catalytic activity">
    <reaction evidence="6">
        <text>a 4-saturated-(3S)-3-hydroxyacyl-CoA = a (3E)-enoyl-CoA + H2O</text>
        <dbReference type="Rhea" id="RHEA:20724"/>
        <dbReference type="ChEBI" id="CHEBI:15377"/>
        <dbReference type="ChEBI" id="CHEBI:58521"/>
        <dbReference type="ChEBI" id="CHEBI:137480"/>
        <dbReference type="EC" id="4.2.1.17"/>
    </reaction>
</comment>
<keyword evidence="3" id="KW-0276">Fatty acid metabolism</keyword>
<dbReference type="Pfam" id="PF00378">
    <property type="entry name" value="ECH_1"/>
    <property type="match status" value="1"/>
</dbReference>
<keyword evidence="3" id="KW-0443">Lipid metabolism</keyword>
<dbReference type="CDD" id="cd06558">
    <property type="entry name" value="crotonase-like"/>
    <property type="match status" value="1"/>
</dbReference>
<dbReference type="InterPro" id="IPR018376">
    <property type="entry name" value="Enoyl-CoA_hyd/isom_CS"/>
</dbReference>
<dbReference type="InterPro" id="IPR001753">
    <property type="entry name" value="Enoyl-CoA_hydra/iso"/>
</dbReference>
<evidence type="ECO:0000313" key="10">
    <source>
        <dbReference type="Proteomes" id="UP000565715"/>
    </source>
</evidence>
<dbReference type="AlphaFoldDB" id="A0A846XJC6"/>
<evidence type="ECO:0000256" key="8">
    <source>
        <dbReference type="SAM" id="MobiDB-lite"/>
    </source>
</evidence>
<dbReference type="Proteomes" id="UP000565715">
    <property type="component" value="Unassembled WGS sequence"/>
</dbReference>
<dbReference type="PANTHER" id="PTHR11941:SF133">
    <property type="entry name" value="1,2-EPOXYPHENYLACETYL-COA ISOMERASE"/>
    <property type="match status" value="1"/>
</dbReference>
<proteinExistence type="inferred from homology"/>
<dbReference type="GO" id="GO:0004300">
    <property type="term" value="F:enoyl-CoA hydratase activity"/>
    <property type="evidence" value="ECO:0007669"/>
    <property type="project" value="UniProtKB-EC"/>
</dbReference>
<organism evidence="9 10">
    <name type="scientific">Nocardia speluncae</name>
    <dbReference type="NCBI Taxonomy" id="419477"/>
    <lineage>
        <taxon>Bacteria</taxon>
        <taxon>Bacillati</taxon>
        <taxon>Actinomycetota</taxon>
        <taxon>Actinomycetes</taxon>
        <taxon>Mycobacteriales</taxon>
        <taxon>Nocardiaceae</taxon>
        <taxon>Nocardia</taxon>
    </lineage>
</organism>
<dbReference type="NCBIfam" id="NF006699">
    <property type="entry name" value="PRK09245.1"/>
    <property type="match status" value="1"/>
</dbReference>
<comment type="similarity">
    <text evidence="2 7">Belongs to the enoyl-CoA hydratase/isomerase family.</text>
</comment>
<gene>
    <name evidence="9" type="ORF">HGA13_25620</name>
</gene>
<dbReference type="InterPro" id="IPR029045">
    <property type="entry name" value="ClpP/crotonase-like_dom_sf"/>
</dbReference>
<feature type="region of interest" description="Disordered" evidence="8">
    <location>
        <begin position="60"/>
        <end position="105"/>
    </location>
</feature>
<evidence type="ECO:0000256" key="1">
    <source>
        <dbReference type="ARBA" id="ARBA00002994"/>
    </source>
</evidence>
<name>A0A846XJC6_9NOCA</name>
<dbReference type="SUPFAM" id="SSF52096">
    <property type="entry name" value="ClpP/crotonase"/>
    <property type="match status" value="1"/>
</dbReference>
<evidence type="ECO:0000256" key="2">
    <source>
        <dbReference type="ARBA" id="ARBA00005254"/>
    </source>
</evidence>
<evidence type="ECO:0000256" key="6">
    <source>
        <dbReference type="ARBA" id="ARBA00023717"/>
    </source>
</evidence>
<evidence type="ECO:0000313" key="9">
    <source>
        <dbReference type="EMBL" id="NKY36421.1"/>
    </source>
</evidence>
<keyword evidence="10" id="KW-1185">Reference proteome</keyword>
<evidence type="ECO:0000256" key="3">
    <source>
        <dbReference type="ARBA" id="ARBA00022832"/>
    </source>
</evidence>
<dbReference type="PANTHER" id="PTHR11941">
    <property type="entry name" value="ENOYL-COA HYDRATASE-RELATED"/>
    <property type="match status" value="1"/>
</dbReference>
<keyword evidence="4" id="KW-0456">Lyase</keyword>